<comment type="caution">
    <text evidence="8">The sequence shown here is derived from an EMBL/GenBank/DDBJ whole genome shotgun (WGS) entry which is preliminary data.</text>
</comment>
<dbReference type="GO" id="GO:0006352">
    <property type="term" value="P:DNA-templated transcription initiation"/>
    <property type="evidence" value="ECO:0007669"/>
    <property type="project" value="InterPro"/>
</dbReference>
<dbReference type="InterPro" id="IPR007627">
    <property type="entry name" value="RNA_pol_sigma70_r2"/>
</dbReference>
<dbReference type="SUPFAM" id="SSF88659">
    <property type="entry name" value="Sigma3 and sigma4 domains of RNA polymerase sigma factors"/>
    <property type="match status" value="2"/>
</dbReference>
<evidence type="ECO:0000256" key="3">
    <source>
        <dbReference type="ARBA" id="ARBA00023125"/>
    </source>
</evidence>
<name>A0A5B2WQ26_9PSEU</name>
<dbReference type="InterPro" id="IPR014284">
    <property type="entry name" value="RNA_pol_sigma-70_dom"/>
</dbReference>
<dbReference type="EMBL" id="VUOB01000074">
    <property type="protein sequence ID" value="KAA2252539.1"/>
    <property type="molecule type" value="Genomic_DNA"/>
</dbReference>
<dbReference type="InterPro" id="IPR007630">
    <property type="entry name" value="RNA_pol_sigma70_r4"/>
</dbReference>
<keyword evidence="9" id="KW-1185">Reference proteome</keyword>
<evidence type="ECO:0000256" key="1">
    <source>
        <dbReference type="ARBA" id="ARBA00023015"/>
    </source>
</evidence>
<dbReference type="RefSeq" id="WP_149854195.1">
    <property type="nucleotide sequence ID" value="NZ_VUOB01000074.1"/>
</dbReference>
<dbReference type="InterPro" id="IPR013325">
    <property type="entry name" value="RNA_pol_sigma_r2"/>
</dbReference>
<evidence type="ECO:0000256" key="2">
    <source>
        <dbReference type="ARBA" id="ARBA00023082"/>
    </source>
</evidence>
<feature type="domain" description="RNA polymerase sigma-70 region 2" evidence="6">
    <location>
        <begin position="45"/>
        <end position="114"/>
    </location>
</feature>
<gene>
    <name evidence="8" type="ORF">F0L68_35045</name>
</gene>
<dbReference type="Gene3D" id="1.20.120.1810">
    <property type="match status" value="1"/>
</dbReference>
<evidence type="ECO:0000259" key="7">
    <source>
        <dbReference type="Pfam" id="PF04545"/>
    </source>
</evidence>
<evidence type="ECO:0000259" key="5">
    <source>
        <dbReference type="Pfam" id="PF04539"/>
    </source>
</evidence>
<feature type="domain" description="RNA polymerase sigma-70 region 4" evidence="7">
    <location>
        <begin position="211"/>
        <end position="258"/>
    </location>
</feature>
<keyword evidence="1" id="KW-0805">Transcription regulation</keyword>
<protein>
    <submittedName>
        <fullName evidence="8">RNA polymerase sigma factor SigF</fullName>
    </submittedName>
</protein>
<dbReference type="Pfam" id="PF04545">
    <property type="entry name" value="Sigma70_r4"/>
    <property type="match status" value="1"/>
</dbReference>
<dbReference type="SUPFAM" id="SSF88946">
    <property type="entry name" value="Sigma2 domain of RNA polymerase sigma factors"/>
    <property type="match status" value="1"/>
</dbReference>
<dbReference type="NCBIfam" id="TIGR02980">
    <property type="entry name" value="SigBFG"/>
    <property type="match status" value="1"/>
</dbReference>
<feature type="domain" description="RNA polymerase sigma-70 region 3" evidence="5">
    <location>
        <begin position="129"/>
        <end position="192"/>
    </location>
</feature>
<dbReference type="Gene3D" id="1.10.10.10">
    <property type="entry name" value="Winged helix-like DNA-binding domain superfamily/Winged helix DNA-binding domain"/>
    <property type="match status" value="2"/>
</dbReference>
<dbReference type="Pfam" id="PF04539">
    <property type="entry name" value="Sigma70_r3"/>
    <property type="match status" value="1"/>
</dbReference>
<dbReference type="OrthoDB" id="9804285at2"/>
<evidence type="ECO:0000256" key="4">
    <source>
        <dbReference type="ARBA" id="ARBA00023163"/>
    </source>
</evidence>
<dbReference type="InterPro" id="IPR000943">
    <property type="entry name" value="RNA_pol_sigma70"/>
</dbReference>
<dbReference type="InterPro" id="IPR007624">
    <property type="entry name" value="RNA_pol_sigma70_r3"/>
</dbReference>
<organism evidence="8 9">
    <name type="scientific">Solihabitans fulvus</name>
    <dbReference type="NCBI Taxonomy" id="1892852"/>
    <lineage>
        <taxon>Bacteria</taxon>
        <taxon>Bacillati</taxon>
        <taxon>Actinomycetota</taxon>
        <taxon>Actinomycetes</taxon>
        <taxon>Pseudonocardiales</taxon>
        <taxon>Pseudonocardiaceae</taxon>
        <taxon>Solihabitans</taxon>
    </lineage>
</organism>
<dbReference type="PANTHER" id="PTHR30385:SF4">
    <property type="entry name" value="RNA POLYMERASE SIGMA-E FACTOR"/>
    <property type="match status" value="1"/>
</dbReference>
<keyword evidence="4" id="KW-0804">Transcription</keyword>
<dbReference type="InterPro" id="IPR013324">
    <property type="entry name" value="RNA_pol_sigma_r3/r4-like"/>
</dbReference>
<evidence type="ECO:0000313" key="8">
    <source>
        <dbReference type="EMBL" id="KAA2252539.1"/>
    </source>
</evidence>
<reference evidence="8 9" key="1">
    <citation type="submission" date="2019-09" db="EMBL/GenBank/DDBJ databases">
        <title>Goodfellowia gen. nov., a new genus of the Pseudonocardineae related to Actinoalloteichus, containing Goodfellowia coeruleoviolacea gen. nov., comb. nov. gen. nov., comb. nov.</title>
        <authorList>
            <person name="Labeda D."/>
        </authorList>
    </citation>
    <scope>NUCLEOTIDE SEQUENCE [LARGE SCALE GENOMIC DNA]</scope>
    <source>
        <strain evidence="8 9">AN110305</strain>
    </source>
</reference>
<sequence length="265" mass="29650">MSHPKSTSPAPDTARHEYSHLAPLFLRLAELAEDDPARGEVRDELVTGHLPLAQHIAQRFSNRGEQSEDLVQVATIGLIKAIDRFDLTREVDFLSFAVPTIMGEVRRHFRDTSWSVRVPRRLKNLHLSINSAVGELSQQLGRSPRPSELAAHLDVSVEEVYEGLAAANAHRSTSLDDLLVNDDSTSLGDTLGEPDVALEEIEQREALHPLIQQLPKRERTIIVLRFFANMTQTQIAEQVGVSQMHVSRLLSRTLARLRRDLADGE</sequence>
<dbReference type="AlphaFoldDB" id="A0A5B2WQ26"/>
<keyword evidence="3" id="KW-0238">DNA-binding</keyword>
<dbReference type="Proteomes" id="UP000323454">
    <property type="component" value="Unassembled WGS sequence"/>
</dbReference>
<dbReference type="InterPro" id="IPR036388">
    <property type="entry name" value="WH-like_DNA-bd_sf"/>
</dbReference>
<dbReference type="GO" id="GO:0016987">
    <property type="term" value="F:sigma factor activity"/>
    <property type="evidence" value="ECO:0007669"/>
    <property type="project" value="UniProtKB-KW"/>
</dbReference>
<dbReference type="GO" id="GO:0003677">
    <property type="term" value="F:DNA binding"/>
    <property type="evidence" value="ECO:0007669"/>
    <property type="project" value="UniProtKB-KW"/>
</dbReference>
<evidence type="ECO:0000313" key="9">
    <source>
        <dbReference type="Proteomes" id="UP000323454"/>
    </source>
</evidence>
<dbReference type="InterPro" id="IPR014322">
    <property type="entry name" value="RNA_pol_sigma-B/F/G"/>
</dbReference>
<evidence type="ECO:0000259" key="6">
    <source>
        <dbReference type="Pfam" id="PF04542"/>
    </source>
</evidence>
<dbReference type="PRINTS" id="PR00046">
    <property type="entry name" value="SIGMA70FCT"/>
</dbReference>
<dbReference type="PANTHER" id="PTHR30385">
    <property type="entry name" value="SIGMA FACTOR F FLAGELLAR"/>
    <property type="match status" value="1"/>
</dbReference>
<proteinExistence type="predicted"/>
<accession>A0A5B2WQ26</accession>
<dbReference type="Pfam" id="PF04542">
    <property type="entry name" value="Sigma70_r2"/>
    <property type="match status" value="1"/>
</dbReference>
<reference evidence="8 9" key="2">
    <citation type="submission" date="2019-09" db="EMBL/GenBank/DDBJ databases">
        <authorList>
            <person name="Jin C."/>
        </authorList>
    </citation>
    <scope>NUCLEOTIDE SEQUENCE [LARGE SCALE GENOMIC DNA]</scope>
    <source>
        <strain evidence="8 9">AN110305</strain>
    </source>
</reference>
<dbReference type="NCBIfam" id="TIGR02937">
    <property type="entry name" value="sigma70-ECF"/>
    <property type="match status" value="1"/>
</dbReference>
<dbReference type="CDD" id="cd06171">
    <property type="entry name" value="Sigma70_r4"/>
    <property type="match status" value="1"/>
</dbReference>
<keyword evidence="2" id="KW-0731">Sigma factor</keyword>